<evidence type="ECO:0000313" key="1">
    <source>
        <dbReference type="EMBL" id="QKZ99531.1"/>
    </source>
</evidence>
<proteinExistence type="predicted"/>
<protein>
    <submittedName>
        <fullName evidence="1">YmjA family protein</fullName>
    </submittedName>
</protein>
<organism evidence="1 2">
    <name type="scientific">Enterobacter cloacae</name>
    <dbReference type="NCBI Taxonomy" id="550"/>
    <lineage>
        <taxon>Bacteria</taxon>
        <taxon>Pseudomonadati</taxon>
        <taxon>Pseudomonadota</taxon>
        <taxon>Gammaproteobacteria</taxon>
        <taxon>Enterobacterales</taxon>
        <taxon>Enterobacteriaceae</taxon>
        <taxon>Enterobacter</taxon>
        <taxon>Enterobacter cloacae complex</taxon>
    </lineage>
</organism>
<dbReference type="Proteomes" id="UP000509421">
    <property type="component" value="Chromosome"/>
</dbReference>
<evidence type="ECO:0000313" key="2">
    <source>
        <dbReference type="Proteomes" id="UP000509421"/>
    </source>
</evidence>
<dbReference type="AlphaFoldDB" id="A0A7H8UHX5"/>
<sequence length="81" mass="9554">MTNDIPLRFYDIVDEYATESAKPVDEAERTPLARYFQMLLTRLYNNEEIDEEAQHEMAAQAAIDEERIDDIARFLNQWGNE</sequence>
<dbReference type="InterPro" id="IPR020251">
    <property type="entry name" value="Uncharacterised_YmjA"/>
</dbReference>
<dbReference type="EMBL" id="CP056117">
    <property type="protein sequence ID" value="QKZ99531.1"/>
    <property type="molecule type" value="Genomic_DNA"/>
</dbReference>
<accession>A0A7H8UHX5</accession>
<dbReference type="RefSeq" id="WP_148419168.1">
    <property type="nucleotide sequence ID" value="NZ_CP056117.1"/>
</dbReference>
<reference evidence="1 2" key="1">
    <citation type="submission" date="2020-06" db="EMBL/GenBank/DDBJ databases">
        <title>Long-read sequencing of DSM26481-BlokeschLab.</title>
        <authorList>
            <person name="Blokesch M."/>
        </authorList>
    </citation>
    <scope>NUCLEOTIDE SEQUENCE [LARGE SCALE GENOMIC DNA]</scope>
    <source>
        <strain evidence="1 2">DSM 26481</strain>
    </source>
</reference>
<name>A0A7H8UHX5_ENTCL</name>
<gene>
    <name evidence="1" type="ORF">HWQ14_18605</name>
</gene>
<dbReference type="Pfam" id="PF10820">
    <property type="entry name" value="DUF2543"/>
    <property type="match status" value="1"/>
</dbReference>